<evidence type="ECO:0000256" key="2">
    <source>
        <dbReference type="SAM" id="Phobius"/>
    </source>
</evidence>
<feature type="transmembrane region" description="Helical" evidence="2">
    <location>
        <begin position="321"/>
        <end position="343"/>
    </location>
</feature>
<evidence type="ECO:0000313" key="5">
    <source>
        <dbReference type="Proteomes" id="UP001470230"/>
    </source>
</evidence>
<evidence type="ECO:0000256" key="1">
    <source>
        <dbReference type="SAM" id="MobiDB-lite"/>
    </source>
</evidence>
<sequence>MTFALLLLFLGVFTQESLSTNEQSQNILLFKNSSDIIVNQIKKSSLNVEILNIEKELLIGTPLIINFDSPQGLILFKTVNDILVNITSIANSESLDSKDIHISEKSIMKETIGFFFGDSVGQISIQAKNKNSHFSAVKIIFPEVCQKFYLQTRYDDFQINKQNEKTDLISTLSLTKENMYTCYYHDVDFFPYFVSFKFNNVDDFIKINGQITNSQSSPVEFTERSILTFEHIYFSQESPTLSKTTNLFKREAIQDQRVNMTIFTQLLNNNDISISDIIDEVTFFKGYLPNKPSFINGQINTKNSTQTSTESPSNKKKQTTAIIATILSIFVAFILCSAISYCIRKRNNCKFYNIENNDDDGPENEITENDASSSIGPDNLDENEHVEHLSNDEFENRHFLQNEFDESYPQTNFQLSQIEYKAPSQTLLATVLDEANAKI</sequence>
<dbReference type="EMBL" id="JAPFFF010000014">
    <property type="protein sequence ID" value="KAK8871168.1"/>
    <property type="molecule type" value="Genomic_DNA"/>
</dbReference>
<feature type="region of interest" description="Disordered" evidence="1">
    <location>
        <begin position="354"/>
        <end position="381"/>
    </location>
</feature>
<keyword evidence="2" id="KW-0472">Membrane</keyword>
<evidence type="ECO:0000256" key="3">
    <source>
        <dbReference type="SAM" id="SignalP"/>
    </source>
</evidence>
<accession>A0ABR2IZT0</accession>
<comment type="caution">
    <text evidence="4">The sequence shown here is derived from an EMBL/GenBank/DDBJ whole genome shotgun (WGS) entry which is preliminary data.</text>
</comment>
<reference evidence="4 5" key="1">
    <citation type="submission" date="2024-04" db="EMBL/GenBank/DDBJ databases">
        <title>Tritrichomonas musculus Genome.</title>
        <authorList>
            <person name="Alves-Ferreira E."/>
            <person name="Grigg M."/>
            <person name="Lorenzi H."/>
            <person name="Galac M."/>
        </authorList>
    </citation>
    <scope>NUCLEOTIDE SEQUENCE [LARGE SCALE GENOMIC DNA]</scope>
    <source>
        <strain evidence="4 5">EAF2021</strain>
    </source>
</reference>
<evidence type="ECO:0008006" key="6">
    <source>
        <dbReference type="Google" id="ProtNLM"/>
    </source>
</evidence>
<protein>
    <recommendedName>
        <fullName evidence="6">Transmembrane protein</fullName>
    </recommendedName>
</protein>
<proteinExistence type="predicted"/>
<keyword evidence="2" id="KW-1133">Transmembrane helix</keyword>
<keyword evidence="5" id="KW-1185">Reference proteome</keyword>
<dbReference type="Proteomes" id="UP001470230">
    <property type="component" value="Unassembled WGS sequence"/>
</dbReference>
<keyword evidence="3" id="KW-0732">Signal</keyword>
<evidence type="ECO:0000313" key="4">
    <source>
        <dbReference type="EMBL" id="KAK8871168.1"/>
    </source>
</evidence>
<feature type="chain" id="PRO_5046027200" description="Transmembrane protein" evidence="3">
    <location>
        <begin position="20"/>
        <end position="439"/>
    </location>
</feature>
<feature type="signal peptide" evidence="3">
    <location>
        <begin position="1"/>
        <end position="19"/>
    </location>
</feature>
<feature type="compositionally biased region" description="Acidic residues" evidence="1">
    <location>
        <begin position="356"/>
        <end position="368"/>
    </location>
</feature>
<organism evidence="4 5">
    <name type="scientific">Tritrichomonas musculus</name>
    <dbReference type="NCBI Taxonomy" id="1915356"/>
    <lineage>
        <taxon>Eukaryota</taxon>
        <taxon>Metamonada</taxon>
        <taxon>Parabasalia</taxon>
        <taxon>Tritrichomonadida</taxon>
        <taxon>Tritrichomonadidae</taxon>
        <taxon>Tritrichomonas</taxon>
    </lineage>
</organism>
<gene>
    <name evidence="4" type="ORF">M9Y10_009081</name>
</gene>
<name>A0ABR2IZT0_9EUKA</name>
<keyword evidence="2" id="KW-0812">Transmembrane</keyword>